<accession>A0A484BTJ1</accession>
<sequence>MAGGRTDGAGKYATIFVLLIYTLIKAISLNTKRKQLPAGRRQTADGEHESFHGQVAKWGVAAAVEDTELAARPLTWQTIGSSARVPVAGCRDEQTRS</sequence>
<keyword evidence="1" id="KW-0472">Membrane</keyword>
<protein>
    <submittedName>
        <fullName evidence="2">Uncharacterized protein</fullName>
    </submittedName>
</protein>
<reference evidence="2 3" key="1">
    <citation type="journal article" date="2019" name="J. Hered.">
        <title>An Improved Genome Assembly for Drosophila navojoa, the Basal Species in the mojavensis Cluster.</title>
        <authorList>
            <person name="Vanderlinde T."/>
            <person name="Dupim E.G."/>
            <person name="Nazario-Yepiz N.O."/>
            <person name="Carvalho A.B."/>
        </authorList>
    </citation>
    <scope>NUCLEOTIDE SEQUENCE [LARGE SCALE GENOMIC DNA]</scope>
    <source>
        <strain evidence="2">Navoj_Jal97</strain>
        <tissue evidence="2">Whole organism</tissue>
    </source>
</reference>
<keyword evidence="3" id="KW-1185">Reference proteome</keyword>
<evidence type="ECO:0000313" key="2">
    <source>
        <dbReference type="EMBL" id="TDG52119.1"/>
    </source>
</evidence>
<gene>
    <name evidence="2" type="ORF">AWZ03_001400</name>
</gene>
<feature type="transmembrane region" description="Helical" evidence="1">
    <location>
        <begin position="12"/>
        <end position="31"/>
    </location>
</feature>
<keyword evidence="1" id="KW-0812">Transmembrane</keyword>
<proteinExistence type="predicted"/>
<dbReference type="EMBL" id="LSRL02000005">
    <property type="protein sequence ID" value="TDG52119.1"/>
    <property type="molecule type" value="Genomic_DNA"/>
</dbReference>
<evidence type="ECO:0000256" key="1">
    <source>
        <dbReference type="SAM" id="Phobius"/>
    </source>
</evidence>
<dbReference type="AlphaFoldDB" id="A0A484BTJ1"/>
<evidence type="ECO:0000313" key="3">
    <source>
        <dbReference type="Proteomes" id="UP000295192"/>
    </source>
</evidence>
<organism evidence="2 3">
    <name type="scientific">Drosophila navojoa</name>
    <name type="common">Fruit fly</name>
    <dbReference type="NCBI Taxonomy" id="7232"/>
    <lineage>
        <taxon>Eukaryota</taxon>
        <taxon>Metazoa</taxon>
        <taxon>Ecdysozoa</taxon>
        <taxon>Arthropoda</taxon>
        <taxon>Hexapoda</taxon>
        <taxon>Insecta</taxon>
        <taxon>Pterygota</taxon>
        <taxon>Neoptera</taxon>
        <taxon>Endopterygota</taxon>
        <taxon>Diptera</taxon>
        <taxon>Brachycera</taxon>
        <taxon>Muscomorpha</taxon>
        <taxon>Ephydroidea</taxon>
        <taxon>Drosophilidae</taxon>
        <taxon>Drosophila</taxon>
    </lineage>
</organism>
<keyword evidence="1" id="KW-1133">Transmembrane helix</keyword>
<comment type="caution">
    <text evidence="2">The sequence shown here is derived from an EMBL/GenBank/DDBJ whole genome shotgun (WGS) entry which is preliminary data.</text>
</comment>
<dbReference type="Proteomes" id="UP000295192">
    <property type="component" value="Unassembled WGS sequence"/>
</dbReference>
<name>A0A484BTJ1_DRONA</name>